<dbReference type="PANTHER" id="PTHR30408:SF12">
    <property type="entry name" value="TYPE I RESTRICTION ENZYME MJAVIII SPECIFICITY SUBUNIT"/>
    <property type="match status" value="1"/>
</dbReference>
<dbReference type="CDD" id="cd17256">
    <property type="entry name" value="RMtype1_S_EcoJA65PI-TRD1-CR1_like"/>
    <property type="match status" value="1"/>
</dbReference>
<dbReference type="Proteomes" id="UP000443353">
    <property type="component" value="Unassembled WGS sequence"/>
</dbReference>
<dbReference type="Pfam" id="PF01420">
    <property type="entry name" value="Methylase_S"/>
    <property type="match status" value="2"/>
</dbReference>
<evidence type="ECO:0000313" key="5">
    <source>
        <dbReference type="EMBL" id="MVW64331.1"/>
    </source>
</evidence>
<dbReference type="SUPFAM" id="SSF116734">
    <property type="entry name" value="DNA methylase specificity domain"/>
    <property type="match status" value="2"/>
</dbReference>
<reference evidence="5 6" key="1">
    <citation type="submission" date="2019-12" db="EMBL/GenBank/DDBJ databases">
        <authorList>
            <person name="Li C."/>
            <person name="Zhao J."/>
        </authorList>
    </citation>
    <scope>NUCLEOTIDE SEQUENCE [LARGE SCALE GENOMIC DNA]</scope>
    <source>
        <strain evidence="5 6">NEAU-DD11</strain>
    </source>
</reference>
<organism evidence="5 6">
    <name type="scientific">Massilia cellulosiltytica</name>
    <dbReference type="NCBI Taxonomy" id="2683234"/>
    <lineage>
        <taxon>Bacteria</taxon>
        <taxon>Pseudomonadati</taxon>
        <taxon>Pseudomonadota</taxon>
        <taxon>Betaproteobacteria</taxon>
        <taxon>Burkholderiales</taxon>
        <taxon>Oxalobacteraceae</taxon>
        <taxon>Telluria group</taxon>
        <taxon>Massilia</taxon>
    </lineage>
</organism>
<comment type="similarity">
    <text evidence="1">Belongs to the type-I restriction system S methylase family.</text>
</comment>
<keyword evidence="3" id="KW-0238">DNA-binding</keyword>
<evidence type="ECO:0000259" key="4">
    <source>
        <dbReference type="Pfam" id="PF01420"/>
    </source>
</evidence>
<comment type="caution">
    <text evidence="5">The sequence shown here is derived from an EMBL/GenBank/DDBJ whole genome shotgun (WGS) entry which is preliminary data.</text>
</comment>
<dbReference type="CDD" id="cd17267">
    <property type="entry name" value="RMtype1_S_EcoAO83I-TRD1-CR1_like"/>
    <property type="match status" value="1"/>
</dbReference>
<dbReference type="PANTHER" id="PTHR30408">
    <property type="entry name" value="TYPE-1 RESTRICTION ENZYME ECOKI SPECIFICITY PROTEIN"/>
    <property type="match status" value="1"/>
</dbReference>
<dbReference type="EMBL" id="WSES01000013">
    <property type="protein sequence ID" value="MVW64331.1"/>
    <property type="molecule type" value="Genomic_DNA"/>
</dbReference>
<gene>
    <name evidence="5" type="ORF">GPY61_30845</name>
</gene>
<evidence type="ECO:0000256" key="3">
    <source>
        <dbReference type="ARBA" id="ARBA00023125"/>
    </source>
</evidence>
<proteinExistence type="inferred from homology"/>
<protein>
    <recommendedName>
        <fullName evidence="4">Type I restriction modification DNA specificity domain-containing protein</fullName>
    </recommendedName>
</protein>
<dbReference type="AlphaFoldDB" id="A0A7X3G609"/>
<dbReference type="GO" id="GO:0009307">
    <property type="term" value="P:DNA restriction-modification system"/>
    <property type="evidence" value="ECO:0007669"/>
    <property type="project" value="UniProtKB-KW"/>
</dbReference>
<dbReference type="InterPro" id="IPR052021">
    <property type="entry name" value="Type-I_RS_S_subunit"/>
</dbReference>
<keyword evidence="6" id="KW-1185">Reference proteome</keyword>
<name>A0A7X3G609_9BURK</name>
<feature type="domain" description="Type I restriction modification DNA specificity" evidence="4">
    <location>
        <begin position="269"/>
        <end position="386"/>
    </location>
</feature>
<accession>A0A7X3G609</accession>
<dbReference type="Gene3D" id="1.10.287.1120">
    <property type="entry name" value="Bipartite methylase S protein"/>
    <property type="match status" value="1"/>
</dbReference>
<evidence type="ECO:0000256" key="2">
    <source>
        <dbReference type="ARBA" id="ARBA00022747"/>
    </source>
</evidence>
<dbReference type="RefSeq" id="WP_160410814.1">
    <property type="nucleotide sequence ID" value="NZ_WSES01000013.1"/>
</dbReference>
<feature type="domain" description="Type I restriction modification DNA specificity" evidence="4">
    <location>
        <begin position="18"/>
        <end position="167"/>
    </location>
</feature>
<dbReference type="Gene3D" id="3.90.220.20">
    <property type="entry name" value="DNA methylase specificity domains"/>
    <property type="match status" value="2"/>
</dbReference>
<dbReference type="InterPro" id="IPR000055">
    <property type="entry name" value="Restrct_endonuc_typeI_TRD"/>
</dbReference>
<sequence length="419" mass="45910">MNQLTELNLLPIAEAQFPSDWQSGELLDFLELQRGVDLPVQNRRDGNVPIFGSNGLLGFHDASVSEGPGVITGRSGTIGKVFYLEGKYWPLNTSLYVKDFKGNLPKFIYYKLDAIGLERFSTGTGVPTLNRNVAHKERVAFPPISEQQKIVAILTAVDGKLDVIARQIAATQYLRQGLMQALFSRGVGTQDGSGQWVPHAEFKDGELGEIPASWAAAKLNSHVNKVGSGVTPKGGSDSYLSYGIPLIRSQNVLVGRLSLDDVVFISPEQHKKMRNSALSPNDVLLNITGASIGRCAVLPADFDTGNVNQHVCIIRTEASLNPHFLCQYLNSEMGQKQVGRFQAGGNREGLNYQQIRSFDVPLPPVPEQHEIAKVLGCLDEKVEVLTSKQSHYQTLKRGLMQKLLTGEWRVSLDASATET</sequence>
<dbReference type="InterPro" id="IPR044946">
    <property type="entry name" value="Restrct_endonuc_typeI_TRD_sf"/>
</dbReference>
<dbReference type="GO" id="GO:0003677">
    <property type="term" value="F:DNA binding"/>
    <property type="evidence" value="ECO:0007669"/>
    <property type="project" value="UniProtKB-KW"/>
</dbReference>
<evidence type="ECO:0000256" key="1">
    <source>
        <dbReference type="ARBA" id="ARBA00010923"/>
    </source>
</evidence>
<evidence type="ECO:0000313" key="6">
    <source>
        <dbReference type="Proteomes" id="UP000443353"/>
    </source>
</evidence>
<keyword evidence="2" id="KW-0680">Restriction system</keyword>